<dbReference type="InterPro" id="IPR038734">
    <property type="entry name" value="YhaN_AAA"/>
</dbReference>
<feature type="coiled-coil region" evidence="1">
    <location>
        <begin position="380"/>
        <end position="414"/>
    </location>
</feature>
<evidence type="ECO:0000259" key="4">
    <source>
        <dbReference type="Pfam" id="PF13514"/>
    </source>
</evidence>
<dbReference type="PANTHER" id="PTHR41259:SF1">
    <property type="entry name" value="DOUBLE-STRAND BREAK REPAIR RAD50 ATPASE, PUTATIVE-RELATED"/>
    <property type="match status" value="1"/>
</dbReference>
<feature type="region of interest" description="Disordered" evidence="2">
    <location>
        <begin position="709"/>
        <end position="749"/>
    </location>
</feature>
<evidence type="ECO:0000313" key="5">
    <source>
        <dbReference type="EMBL" id="TMJ09658.1"/>
    </source>
</evidence>
<evidence type="ECO:0000256" key="1">
    <source>
        <dbReference type="SAM" id="Coils"/>
    </source>
</evidence>
<organism evidence="5 6">
    <name type="scientific">Candidatus Segetimicrobium genomatis</name>
    <dbReference type="NCBI Taxonomy" id="2569760"/>
    <lineage>
        <taxon>Bacteria</taxon>
        <taxon>Bacillati</taxon>
        <taxon>Candidatus Sysuimicrobiota</taxon>
        <taxon>Candidatus Sysuimicrobiia</taxon>
        <taxon>Candidatus Sysuimicrobiales</taxon>
        <taxon>Candidatus Segetimicrobiaceae</taxon>
        <taxon>Candidatus Segetimicrobium</taxon>
    </lineage>
</organism>
<comment type="caution">
    <text evidence="5">The sequence shown here is derived from an EMBL/GenBank/DDBJ whole genome shotgun (WGS) entry which is preliminary data.</text>
</comment>
<dbReference type="Proteomes" id="UP000315217">
    <property type="component" value="Unassembled WGS sequence"/>
</dbReference>
<dbReference type="Gene3D" id="3.40.50.300">
    <property type="entry name" value="P-loop containing nucleotide triphosphate hydrolases"/>
    <property type="match status" value="2"/>
</dbReference>
<proteinExistence type="predicted"/>
<gene>
    <name evidence="5" type="ORF">E6G98_08875</name>
</gene>
<accession>A0A537LNR5</accession>
<feature type="coiled-coil region" evidence="1">
    <location>
        <begin position="496"/>
        <end position="561"/>
    </location>
</feature>
<feature type="transmembrane region" description="Helical" evidence="3">
    <location>
        <begin position="361"/>
        <end position="380"/>
    </location>
</feature>
<dbReference type="PANTHER" id="PTHR41259">
    <property type="entry name" value="DOUBLE-STRAND BREAK REPAIR RAD50 ATPASE, PUTATIVE-RELATED"/>
    <property type="match status" value="1"/>
</dbReference>
<feature type="transmembrane region" description="Helical" evidence="3">
    <location>
        <begin position="335"/>
        <end position="355"/>
    </location>
</feature>
<dbReference type="AlphaFoldDB" id="A0A537LNR5"/>
<sequence>MILRRFHARRFLGLPDEAFEFVPGVNVVIGPNEAGKSSLRAAIHAVLYGNPATTSTKFRDEFRSWGAEEPPVLILEFEVDGKRFVLTKDFATRKVTLQDELGRTWDQHKVVQERVAAQLGLVTEDLFEATAQVAQAELERIHINSIAKELGRIVGGGGEDVTTAIRRLDQHVRAMEKGTKALTKDPGVLRATEDKVASLKEEQRRLSSSAAAADRIRVELTAIRETLTTATDTLTIKRALLDQNREIVTLEDRLAGRQREEGMLEEKVKKIEDTLTKIAQVDHELESSTAAGLPDEDATAAARKLSDRAAAFEMQTGQLRHQLEQPDDIPAAHRLWRVAGAGGAAFLLTGAILAIAARVPAGWVLAGGGAILAAVGWWQVSRVARERARAEIRREERERNLAVLERTIESTRVELGAKLAQLGCATVKEAEQRLQHHRDLARTRVQLEQFLTDQRAGRSDEDIVEQWKTVRRDVFGLQERLRTPEVATRRLTPLQLTALEQEVQQLTQQVAGLQDKERRRSVELERHTVDADALALVEEQLHEAEEQLARATHRHEVYKMALAGLLEAHQQAQVPLREVMQKKASDYLNILSAGRYRLLQVDPENQEIELLVWSNDAGGWVQTREPSLSRGTVDVVYLAARLALVDVLTGGKRPPLLFDDPFITFDEQRRQAAAALLRELAGSHQVFVFTYTHHFDGVADRLIELPGPSRVEGPARGETPRAGVQPVMHEPEPAPVPPVGPLWDQSQSR</sequence>
<keyword evidence="3" id="KW-1133">Transmembrane helix</keyword>
<name>A0A537LNR5_9BACT</name>
<evidence type="ECO:0000256" key="2">
    <source>
        <dbReference type="SAM" id="MobiDB-lite"/>
    </source>
</evidence>
<evidence type="ECO:0000256" key="3">
    <source>
        <dbReference type="SAM" id="Phobius"/>
    </source>
</evidence>
<dbReference type="EMBL" id="VBAI01000154">
    <property type="protein sequence ID" value="TMJ09658.1"/>
    <property type="molecule type" value="Genomic_DNA"/>
</dbReference>
<protein>
    <recommendedName>
        <fullName evidence="4">YhaN AAA domain-containing protein</fullName>
    </recommendedName>
</protein>
<keyword evidence="1" id="KW-0175">Coiled coil</keyword>
<reference evidence="5 6" key="1">
    <citation type="journal article" date="2019" name="Nat. Microbiol.">
        <title>Mediterranean grassland soil C-N compound turnover is dependent on rainfall and depth, and is mediated by genomically divergent microorganisms.</title>
        <authorList>
            <person name="Diamond S."/>
            <person name="Andeer P.F."/>
            <person name="Li Z."/>
            <person name="Crits-Christoph A."/>
            <person name="Burstein D."/>
            <person name="Anantharaman K."/>
            <person name="Lane K.R."/>
            <person name="Thomas B.C."/>
            <person name="Pan C."/>
            <person name="Northen T.R."/>
            <person name="Banfield J.F."/>
        </authorList>
    </citation>
    <scope>NUCLEOTIDE SEQUENCE [LARGE SCALE GENOMIC DNA]</scope>
    <source>
        <strain evidence="5">NP_1</strain>
    </source>
</reference>
<dbReference type="Pfam" id="PF13514">
    <property type="entry name" value="AAA_27"/>
    <property type="match status" value="1"/>
</dbReference>
<evidence type="ECO:0000313" key="6">
    <source>
        <dbReference type="Proteomes" id="UP000315217"/>
    </source>
</evidence>
<keyword evidence="3" id="KW-0472">Membrane</keyword>
<keyword evidence="3" id="KW-0812">Transmembrane</keyword>
<dbReference type="InterPro" id="IPR027417">
    <property type="entry name" value="P-loop_NTPase"/>
</dbReference>
<dbReference type="SUPFAM" id="SSF52540">
    <property type="entry name" value="P-loop containing nucleoside triphosphate hydrolases"/>
    <property type="match status" value="1"/>
</dbReference>
<feature type="domain" description="YhaN AAA" evidence="4">
    <location>
        <begin position="1"/>
        <end position="206"/>
    </location>
</feature>